<dbReference type="PANTHER" id="PTHR23077">
    <property type="entry name" value="AAA-FAMILY ATPASE"/>
    <property type="match status" value="1"/>
</dbReference>
<evidence type="ECO:0000313" key="2">
    <source>
        <dbReference type="EMBL" id="MCO6026449.1"/>
    </source>
</evidence>
<keyword evidence="2" id="KW-0067">ATP-binding</keyword>
<name>A0ABT1BZP0_9BACT</name>
<evidence type="ECO:0000259" key="1">
    <source>
        <dbReference type="SMART" id="SM00382"/>
    </source>
</evidence>
<dbReference type="InterPro" id="IPR003593">
    <property type="entry name" value="AAA+_ATPase"/>
</dbReference>
<reference evidence="2 3" key="1">
    <citation type="submission" date="2022-06" db="EMBL/GenBank/DDBJ databases">
        <title>A taxonomic note on the genus Prevotella: Description of four novel genera and emended description of the genera Hallella and Xylanibacter.</title>
        <authorList>
            <person name="Hitch T.C.A."/>
        </authorList>
    </citation>
    <scope>NUCLEOTIDE SEQUENCE [LARGE SCALE GENOMIC DNA]</scope>
    <source>
        <strain evidence="2 3">DSM 100619</strain>
    </source>
</reference>
<dbReference type="InterPro" id="IPR027417">
    <property type="entry name" value="P-loop_NTPase"/>
</dbReference>
<dbReference type="PANTHER" id="PTHR23077:SF198">
    <property type="entry name" value="ATP-DEPENDENT ZINC METALLOPROTEASE FTSH"/>
    <property type="match status" value="1"/>
</dbReference>
<feature type="domain" description="AAA+ ATPase" evidence="1">
    <location>
        <begin position="118"/>
        <end position="250"/>
    </location>
</feature>
<dbReference type="RefSeq" id="WP_252761802.1">
    <property type="nucleotide sequence ID" value="NZ_JAMXLY010000059.1"/>
</dbReference>
<proteinExistence type="predicted"/>
<dbReference type="InterPro" id="IPR050168">
    <property type="entry name" value="AAA_ATPase_domain"/>
</dbReference>
<dbReference type="Proteomes" id="UP001204015">
    <property type="component" value="Unassembled WGS sequence"/>
</dbReference>
<accession>A0ABT1BZP0</accession>
<evidence type="ECO:0000313" key="3">
    <source>
        <dbReference type="Proteomes" id="UP001204015"/>
    </source>
</evidence>
<dbReference type="CDD" id="cd19481">
    <property type="entry name" value="RecA-like_protease"/>
    <property type="match status" value="1"/>
</dbReference>
<protein>
    <submittedName>
        <fullName evidence="2">ATP-binding protein</fullName>
    </submittedName>
</protein>
<keyword evidence="2" id="KW-0547">Nucleotide-binding</keyword>
<dbReference type="EMBL" id="JAMXLY010000059">
    <property type="protein sequence ID" value="MCO6026449.1"/>
    <property type="molecule type" value="Genomic_DNA"/>
</dbReference>
<dbReference type="InterPro" id="IPR003959">
    <property type="entry name" value="ATPase_AAA_core"/>
</dbReference>
<dbReference type="GO" id="GO:0005524">
    <property type="term" value="F:ATP binding"/>
    <property type="evidence" value="ECO:0007669"/>
    <property type="project" value="UniProtKB-KW"/>
</dbReference>
<gene>
    <name evidence="2" type="ORF">NG821_11490</name>
</gene>
<dbReference type="Pfam" id="PF00004">
    <property type="entry name" value="AAA"/>
    <property type="match status" value="1"/>
</dbReference>
<dbReference type="SMART" id="SM00382">
    <property type="entry name" value="AAA"/>
    <property type="match status" value="1"/>
</dbReference>
<dbReference type="SUPFAM" id="SSF52540">
    <property type="entry name" value="P-loop containing nucleoside triphosphate hydrolases"/>
    <property type="match status" value="1"/>
</dbReference>
<organism evidence="2 3">
    <name type="scientific">Segatella cerevisiae</name>
    <dbReference type="NCBI Taxonomy" id="2053716"/>
    <lineage>
        <taxon>Bacteria</taxon>
        <taxon>Pseudomonadati</taxon>
        <taxon>Bacteroidota</taxon>
        <taxon>Bacteroidia</taxon>
        <taxon>Bacteroidales</taxon>
        <taxon>Prevotellaceae</taxon>
        <taxon>Segatella</taxon>
    </lineage>
</organism>
<keyword evidence="3" id="KW-1185">Reference proteome</keyword>
<comment type="caution">
    <text evidence="2">The sequence shown here is derived from an EMBL/GenBank/DDBJ whole genome shotgun (WGS) entry which is preliminary data.</text>
</comment>
<dbReference type="Gene3D" id="3.40.50.300">
    <property type="entry name" value="P-loop containing nucleotide triphosphate hydrolases"/>
    <property type="match status" value="1"/>
</dbReference>
<sequence>MSQYDYIKDIARYALSNDKGRLMDSLHGLVDYSEKTKKFNFAAQLQSIISEGLRRNQIRRLRDFSEEDENNENLIISSVMSSYNLDDIICSDDVKNDLRYFIKEHKQSSDLKELDIPLSNKLLFYGPSGCGKTLAASIVAGELEKPLITMNLGAIVSSKLGETSKNLTKVFKQGAFENAIIFLDEFDSIGKIRDYDQDHGEMKRVVNTLLQLFDYLNDNSIVIAATNQVQMIDEALRRRFDLLLELKLPDENQIIQLIDKTLGKKFYFRSDDDKQRFVKAAKGYSYYEVQKALILTIKRMVLDHGMTHRDIDIDILLSIIKKERPV</sequence>